<comment type="caution">
    <text evidence="15">The sequence shown here is derived from an EMBL/GenBank/DDBJ whole genome shotgun (WGS) entry which is preliminary data.</text>
</comment>
<dbReference type="STRING" id="13706.A0A1X2HUR9"/>
<evidence type="ECO:0000256" key="12">
    <source>
        <dbReference type="ARBA" id="ARBA00023136"/>
    </source>
</evidence>
<evidence type="ECO:0000256" key="3">
    <source>
        <dbReference type="ARBA" id="ARBA00008804"/>
    </source>
</evidence>
<keyword evidence="4" id="KW-0597">Phosphoprotein</keyword>
<dbReference type="GO" id="GO:0120029">
    <property type="term" value="P:proton export across plasma membrane"/>
    <property type="evidence" value="ECO:0007669"/>
    <property type="project" value="UniProtKB-UniRule"/>
</dbReference>
<dbReference type="InterPro" id="IPR023299">
    <property type="entry name" value="ATPase_P-typ_cyto_dom_N"/>
</dbReference>
<dbReference type="CDD" id="cd02076">
    <property type="entry name" value="P-type_ATPase_H"/>
    <property type="match status" value="1"/>
</dbReference>
<keyword evidence="16" id="KW-1185">Reference proteome</keyword>
<evidence type="ECO:0000256" key="1">
    <source>
        <dbReference type="ARBA" id="ARBA00003417"/>
    </source>
</evidence>
<keyword evidence="13" id="KW-0375">Hydrogen ion transport</keyword>
<organism evidence="15 16">
    <name type="scientific">Syncephalastrum racemosum</name>
    <name type="common">Filamentous fungus</name>
    <dbReference type="NCBI Taxonomy" id="13706"/>
    <lineage>
        <taxon>Eukaryota</taxon>
        <taxon>Fungi</taxon>
        <taxon>Fungi incertae sedis</taxon>
        <taxon>Mucoromycota</taxon>
        <taxon>Mucoromycotina</taxon>
        <taxon>Mucoromycetes</taxon>
        <taxon>Mucorales</taxon>
        <taxon>Syncephalastraceae</taxon>
        <taxon>Syncephalastrum</taxon>
    </lineage>
</organism>
<comment type="catalytic activity">
    <reaction evidence="13">
        <text>ATP + H2O + H(+)(in) = ADP + phosphate + 2 H(+)(out)</text>
        <dbReference type="Rhea" id="RHEA:20852"/>
        <dbReference type="ChEBI" id="CHEBI:15377"/>
        <dbReference type="ChEBI" id="CHEBI:15378"/>
        <dbReference type="ChEBI" id="CHEBI:30616"/>
        <dbReference type="ChEBI" id="CHEBI:43474"/>
        <dbReference type="ChEBI" id="CHEBI:456216"/>
        <dbReference type="EC" id="7.1.2.1"/>
    </reaction>
</comment>
<dbReference type="SMART" id="SM00831">
    <property type="entry name" value="Cation_ATPase_N"/>
    <property type="match status" value="1"/>
</dbReference>
<dbReference type="Pfam" id="PF00122">
    <property type="entry name" value="E1-E2_ATPase"/>
    <property type="match status" value="1"/>
</dbReference>
<dbReference type="InterPro" id="IPR036412">
    <property type="entry name" value="HAD-like_sf"/>
</dbReference>
<dbReference type="Proteomes" id="UP000242180">
    <property type="component" value="Unassembled WGS sequence"/>
</dbReference>
<gene>
    <name evidence="15" type="ORF">BCR43DRAFT_528958</name>
</gene>
<dbReference type="Gene3D" id="1.20.1110.10">
    <property type="entry name" value="Calcium-transporting ATPase, transmembrane domain"/>
    <property type="match status" value="1"/>
</dbReference>
<evidence type="ECO:0000256" key="2">
    <source>
        <dbReference type="ARBA" id="ARBA00004141"/>
    </source>
</evidence>
<keyword evidence="12 13" id="KW-0472">Membrane</keyword>
<dbReference type="NCBIfam" id="TIGR01647">
    <property type="entry name" value="ATPase-IIIA_H"/>
    <property type="match status" value="1"/>
</dbReference>
<keyword evidence="6" id="KW-0479">Metal-binding</keyword>
<keyword evidence="13" id="KW-0813">Transport</keyword>
<dbReference type="Gene3D" id="2.70.150.10">
    <property type="entry name" value="Calcium-transporting ATPase, cytoplasmic transduction domain A"/>
    <property type="match status" value="1"/>
</dbReference>
<keyword evidence="8 13" id="KW-0067">ATP-binding</keyword>
<dbReference type="InterPro" id="IPR023214">
    <property type="entry name" value="HAD_sf"/>
</dbReference>
<dbReference type="OrthoDB" id="116380at2759"/>
<feature type="transmembrane region" description="Helical" evidence="13">
    <location>
        <begin position="61"/>
        <end position="87"/>
    </location>
</feature>
<feature type="transmembrane region" description="Helical" evidence="13">
    <location>
        <begin position="248"/>
        <end position="271"/>
    </location>
</feature>
<dbReference type="Pfam" id="PF00690">
    <property type="entry name" value="Cation_ATPase_N"/>
    <property type="match status" value="1"/>
</dbReference>
<dbReference type="SUPFAM" id="SSF56784">
    <property type="entry name" value="HAD-like"/>
    <property type="match status" value="1"/>
</dbReference>
<keyword evidence="5 13" id="KW-0812">Transmembrane</keyword>
<dbReference type="FunFam" id="2.70.150.10:FF:000042">
    <property type="entry name" value="Plasma membrane ATPase"/>
    <property type="match status" value="1"/>
</dbReference>
<evidence type="ECO:0000256" key="7">
    <source>
        <dbReference type="ARBA" id="ARBA00022741"/>
    </source>
</evidence>
<comment type="subcellular location">
    <subcellularLocation>
        <location evidence="13">Cell membrane</location>
        <topology evidence="13">Multi-pass membrane protein</topology>
    </subcellularLocation>
    <subcellularLocation>
        <location evidence="2">Membrane</location>
        <topology evidence="2">Multi-pass membrane protein</topology>
    </subcellularLocation>
</comment>
<feature type="transmembrane region" description="Helical" evidence="13">
    <location>
        <begin position="791"/>
        <end position="812"/>
    </location>
</feature>
<dbReference type="GO" id="GO:0005886">
    <property type="term" value="C:plasma membrane"/>
    <property type="evidence" value="ECO:0007669"/>
    <property type="project" value="UniProtKB-SubCell"/>
</dbReference>
<dbReference type="EMBL" id="MCGN01000001">
    <property type="protein sequence ID" value="ORZ03330.1"/>
    <property type="molecule type" value="Genomic_DNA"/>
</dbReference>
<dbReference type="Pfam" id="PF00702">
    <property type="entry name" value="Hydrolase"/>
    <property type="match status" value="1"/>
</dbReference>
<comment type="function">
    <text evidence="1">The plasma membrane ATPase of plants and fungi is a hydrogen ion pump. The proton gradient it generates drives the active transport of nutrients by H(+)-symport. The resulting external acidification and/or internal alkinization may mediate growth responses.</text>
</comment>
<dbReference type="PROSITE" id="PS00154">
    <property type="entry name" value="ATPASE_E1_E2"/>
    <property type="match status" value="1"/>
</dbReference>
<keyword evidence="11 13" id="KW-1133">Transmembrane helix</keyword>
<dbReference type="SUPFAM" id="SSF81665">
    <property type="entry name" value="Calcium ATPase, transmembrane domain M"/>
    <property type="match status" value="1"/>
</dbReference>
<evidence type="ECO:0000256" key="4">
    <source>
        <dbReference type="ARBA" id="ARBA00022553"/>
    </source>
</evidence>
<sequence>MQSLTVEELYDKDKYDLSTMEPGDVFTLLQTSSAGLTEEEAAARAEKFGYNKIEQKEVNPFLQFLGFMWNPLSWVMEMAALVAIAVSNGGNRPPDWPDFVGIVLLLIANSVIGFLEERQAGNAVKALMDALAPECKVKRNGEWKTMEAANLVPGDIISVKLGDVIPADGRLLAAHGAVSIDQAALTGESLPVGKETGDEIFSGSTVKQGEAEAVVTGTGLNTFFGRAAKLVGEAGDDMGHLQTILARIGNFCLCSIAIFLVVEILVMYPAFRYDYRRGIDNLLVLLIGGIPIAMPTVLSVTLAIGAKQLAEHKAIVTRITAIEEMAAVTILCSDKTGTLTLNKLIVDKPTVKLYAEYDIDDVLLISSYASRTENQDAIDFCIVNSLPDPKLAREGIEELEFKPFNPVIKRTEITYKRTSDGKVLRATKGMSHFILDLCTRDKTEEIVKRLDEDVDEFARRGLRSLAVAVDEVPSGDPEGEGLGFRLVGLLPIYDPPRSDTKETIDRAIALGVQVKMITGDQLAIAKETGRRLGMGDNMFLSKTLKEGPPPGSGYSNVDDLVLMADGFAGVYPEHKYEIVERLQALGHMTAMTGDGVNDAPALSKSNVGVAVADASDAARSAADIVLTEPGLSVIIEALIHSRRIFQRMRNYSIYTCSVTIRVVVGFAIMCFAFEFDFPPFLVLIIAVINDGTIMTISKDRVKPSPFPDAWNLFEIFSYAIVYGLYLAVSTIAFLAVALKTSFFADKFGVEQFTDPNDYKLHAVIYLQVASISQALIFVTRSHGFFFMERPSSLLLGAFIIAQIVATIIAVYGDWGFTNIQPCGWSWAGIAWVWNFVWFPPLDWIKFAMQRVFRPKTIAPLQEGPRSRRSSVVSGSASARYYANRTRSLRALERPRNFGRRLLGFNRKLSMDPHEMRRFSSVQTNQASQVLSGNVPAAQN</sequence>
<keyword evidence="13" id="KW-0406">Ion transport</keyword>
<dbReference type="GO" id="GO:0008553">
    <property type="term" value="F:P-type proton-exporting transporter activity"/>
    <property type="evidence" value="ECO:0007669"/>
    <property type="project" value="UniProtKB-UniRule"/>
</dbReference>
<dbReference type="OMA" id="VWTLLQC"/>
<accession>A0A1X2HUR9</accession>
<keyword evidence="10 13" id="KW-1278">Translocase</keyword>
<dbReference type="SUPFAM" id="SSF81653">
    <property type="entry name" value="Calcium ATPase, transduction domain A"/>
    <property type="match status" value="1"/>
</dbReference>
<dbReference type="InterPro" id="IPR004014">
    <property type="entry name" value="ATPase_P-typ_cation-transptr_N"/>
</dbReference>
<feature type="transmembrane region" description="Helical" evidence="13">
    <location>
        <begin position="718"/>
        <end position="738"/>
    </location>
</feature>
<dbReference type="PRINTS" id="PR00120">
    <property type="entry name" value="HATPASE"/>
</dbReference>
<evidence type="ECO:0000256" key="11">
    <source>
        <dbReference type="ARBA" id="ARBA00022989"/>
    </source>
</evidence>
<name>A0A1X2HUR9_SYNRA</name>
<evidence type="ECO:0000259" key="14">
    <source>
        <dbReference type="SMART" id="SM00831"/>
    </source>
</evidence>
<dbReference type="InterPro" id="IPR018303">
    <property type="entry name" value="ATPase_P-typ_P_site"/>
</dbReference>
<dbReference type="InterPro" id="IPR006534">
    <property type="entry name" value="P-type_ATPase_IIIA"/>
</dbReference>
<evidence type="ECO:0000256" key="8">
    <source>
        <dbReference type="ARBA" id="ARBA00022840"/>
    </source>
</evidence>
<dbReference type="AlphaFoldDB" id="A0A1X2HUR9"/>
<dbReference type="SFLD" id="SFLDG00002">
    <property type="entry name" value="C1.7:_P-type_atpase_like"/>
    <property type="match status" value="1"/>
</dbReference>
<evidence type="ECO:0000313" key="16">
    <source>
        <dbReference type="Proteomes" id="UP000242180"/>
    </source>
</evidence>
<feature type="transmembrane region" description="Helical" evidence="13">
    <location>
        <begin position="283"/>
        <end position="304"/>
    </location>
</feature>
<dbReference type="GO" id="GO:0046872">
    <property type="term" value="F:metal ion binding"/>
    <property type="evidence" value="ECO:0007669"/>
    <property type="project" value="UniProtKB-KW"/>
</dbReference>
<dbReference type="SFLD" id="SFLDF00027">
    <property type="entry name" value="p-type_atpase"/>
    <property type="match status" value="1"/>
</dbReference>
<evidence type="ECO:0000313" key="15">
    <source>
        <dbReference type="EMBL" id="ORZ03330.1"/>
    </source>
</evidence>
<comment type="similarity">
    <text evidence="3 13">Belongs to the cation transport ATPase (P-type) (TC 3.A.3) family. Type IIIA subfamily.</text>
</comment>
<protein>
    <recommendedName>
        <fullName evidence="13">Plasma membrane ATPase</fullName>
        <ecNumber evidence="13">7.1.2.1</ecNumber>
    </recommendedName>
</protein>
<dbReference type="EC" id="7.1.2.1" evidence="13"/>
<evidence type="ECO:0000256" key="9">
    <source>
        <dbReference type="ARBA" id="ARBA00022842"/>
    </source>
</evidence>
<dbReference type="Gene3D" id="3.40.1110.10">
    <property type="entry name" value="Calcium-transporting ATPase, cytoplasmic domain N"/>
    <property type="match status" value="1"/>
</dbReference>
<evidence type="ECO:0000256" key="13">
    <source>
        <dbReference type="RuleBase" id="RU362083"/>
    </source>
</evidence>
<dbReference type="InterPro" id="IPR008250">
    <property type="entry name" value="ATPase_P-typ_transduc_dom_A_sf"/>
</dbReference>
<proteinExistence type="inferred from homology"/>
<reference evidence="15 16" key="1">
    <citation type="submission" date="2016-07" db="EMBL/GenBank/DDBJ databases">
        <title>Pervasive Adenine N6-methylation of Active Genes in Fungi.</title>
        <authorList>
            <consortium name="DOE Joint Genome Institute"/>
            <person name="Mondo S.J."/>
            <person name="Dannebaum R.O."/>
            <person name="Kuo R.C."/>
            <person name="Labutti K."/>
            <person name="Haridas S."/>
            <person name="Kuo A."/>
            <person name="Salamov A."/>
            <person name="Ahrendt S.R."/>
            <person name="Lipzen A."/>
            <person name="Sullivan W."/>
            <person name="Andreopoulos W.B."/>
            <person name="Clum A."/>
            <person name="Lindquist E."/>
            <person name="Daum C."/>
            <person name="Ramamoorthy G.K."/>
            <person name="Gryganskyi A."/>
            <person name="Culley D."/>
            <person name="Magnuson J.K."/>
            <person name="James T.Y."/>
            <person name="O'Malley M.A."/>
            <person name="Stajich J.E."/>
            <person name="Spatafora J.W."/>
            <person name="Visel A."/>
            <person name="Grigoriev I.V."/>
        </authorList>
    </citation>
    <scope>NUCLEOTIDE SEQUENCE [LARGE SCALE GENOMIC DNA]</scope>
    <source>
        <strain evidence="15 16">NRRL 2496</strain>
    </source>
</reference>
<dbReference type="InterPro" id="IPR001757">
    <property type="entry name" value="P_typ_ATPase"/>
</dbReference>
<dbReference type="FunFam" id="3.40.1110.10:FF:000005">
    <property type="entry name" value="Plasma membrane ATPase"/>
    <property type="match status" value="1"/>
</dbReference>
<dbReference type="PANTHER" id="PTHR42861">
    <property type="entry name" value="CALCIUM-TRANSPORTING ATPASE"/>
    <property type="match status" value="1"/>
</dbReference>
<dbReference type="NCBIfam" id="TIGR01494">
    <property type="entry name" value="ATPase_P-type"/>
    <property type="match status" value="2"/>
</dbReference>
<dbReference type="PRINTS" id="PR00119">
    <property type="entry name" value="CATATPASE"/>
</dbReference>
<dbReference type="InterPro" id="IPR044492">
    <property type="entry name" value="P_typ_ATPase_HD_dom"/>
</dbReference>
<feature type="transmembrane region" description="Helical" evidence="13">
    <location>
        <begin position="824"/>
        <end position="844"/>
    </location>
</feature>
<evidence type="ECO:0000256" key="5">
    <source>
        <dbReference type="ARBA" id="ARBA00022692"/>
    </source>
</evidence>
<keyword evidence="7 13" id="KW-0547">Nucleotide-binding</keyword>
<dbReference type="InterPro" id="IPR023298">
    <property type="entry name" value="ATPase_P-typ_TM_dom_sf"/>
</dbReference>
<dbReference type="InParanoid" id="A0A1X2HUR9"/>
<dbReference type="GO" id="GO:0005524">
    <property type="term" value="F:ATP binding"/>
    <property type="evidence" value="ECO:0007669"/>
    <property type="project" value="UniProtKB-UniRule"/>
</dbReference>
<dbReference type="InterPro" id="IPR059000">
    <property type="entry name" value="ATPase_P-type_domA"/>
</dbReference>
<dbReference type="GO" id="GO:0016887">
    <property type="term" value="F:ATP hydrolysis activity"/>
    <property type="evidence" value="ECO:0007669"/>
    <property type="project" value="InterPro"/>
</dbReference>
<evidence type="ECO:0000256" key="6">
    <source>
        <dbReference type="ARBA" id="ARBA00022723"/>
    </source>
</evidence>
<dbReference type="FunFam" id="3.40.50.1000:FF:000211">
    <property type="entry name" value="Plasma membrane ATPase"/>
    <property type="match status" value="1"/>
</dbReference>
<dbReference type="SFLD" id="SFLDS00003">
    <property type="entry name" value="Haloacid_Dehalogenase"/>
    <property type="match status" value="1"/>
</dbReference>
<feature type="transmembrane region" description="Helical" evidence="13">
    <location>
        <begin position="651"/>
        <end position="674"/>
    </location>
</feature>
<evidence type="ECO:0000256" key="10">
    <source>
        <dbReference type="ARBA" id="ARBA00022967"/>
    </source>
</evidence>
<keyword evidence="9 13" id="KW-0460">Magnesium</keyword>
<feature type="transmembrane region" description="Helical" evidence="13">
    <location>
        <begin position="99"/>
        <end position="115"/>
    </location>
</feature>
<feature type="domain" description="Cation-transporting P-type ATPase N-terminal" evidence="14">
    <location>
        <begin position="16"/>
        <end position="88"/>
    </location>
</feature>
<dbReference type="Gene3D" id="3.40.50.1000">
    <property type="entry name" value="HAD superfamily/HAD-like"/>
    <property type="match status" value="1"/>
</dbReference>